<name>X0UPQ6_9ZZZZ</name>
<gene>
    <name evidence="1" type="ORF">S01H1_25542</name>
</gene>
<comment type="caution">
    <text evidence="1">The sequence shown here is derived from an EMBL/GenBank/DDBJ whole genome shotgun (WGS) entry which is preliminary data.</text>
</comment>
<proteinExistence type="predicted"/>
<sequence>MKILEKINDYLNEETYEEFFTKKLKEAGVSSPAELDDDKKKEFFNMIDKEWKGKKESD</sequence>
<accession>X0UPQ6</accession>
<dbReference type="EMBL" id="BARS01015437">
    <property type="protein sequence ID" value="GAF90445.1"/>
    <property type="molecule type" value="Genomic_DNA"/>
</dbReference>
<evidence type="ECO:0000313" key="1">
    <source>
        <dbReference type="EMBL" id="GAF90445.1"/>
    </source>
</evidence>
<reference evidence="1" key="1">
    <citation type="journal article" date="2014" name="Front. Microbiol.">
        <title>High frequency of phylogenetically diverse reductive dehalogenase-homologous genes in deep subseafloor sedimentary metagenomes.</title>
        <authorList>
            <person name="Kawai M."/>
            <person name="Futagami T."/>
            <person name="Toyoda A."/>
            <person name="Takaki Y."/>
            <person name="Nishi S."/>
            <person name="Hori S."/>
            <person name="Arai W."/>
            <person name="Tsubouchi T."/>
            <person name="Morono Y."/>
            <person name="Uchiyama I."/>
            <person name="Ito T."/>
            <person name="Fujiyama A."/>
            <person name="Inagaki F."/>
            <person name="Takami H."/>
        </authorList>
    </citation>
    <scope>NUCLEOTIDE SEQUENCE</scope>
    <source>
        <strain evidence="1">Expedition CK06-06</strain>
    </source>
</reference>
<protein>
    <submittedName>
        <fullName evidence="1">Uncharacterized protein</fullName>
    </submittedName>
</protein>
<organism evidence="1">
    <name type="scientific">marine sediment metagenome</name>
    <dbReference type="NCBI Taxonomy" id="412755"/>
    <lineage>
        <taxon>unclassified sequences</taxon>
        <taxon>metagenomes</taxon>
        <taxon>ecological metagenomes</taxon>
    </lineage>
</organism>
<dbReference type="AlphaFoldDB" id="X0UPQ6"/>